<evidence type="ECO:0000256" key="8">
    <source>
        <dbReference type="ARBA" id="ARBA00022723"/>
    </source>
</evidence>
<evidence type="ECO:0000256" key="5">
    <source>
        <dbReference type="ARBA" id="ARBA00011853"/>
    </source>
</evidence>
<dbReference type="GO" id="GO:0005758">
    <property type="term" value="C:mitochondrial intermembrane space"/>
    <property type="evidence" value="ECO:0007669"/>
    <property type="project" value="UniProtKB-SubCell"/>
</dbReference>
<evidence type="ECO:0000256" key="9">
    <source>
        <dbReference type="ARBA" id="ARBA00022801"/>
    </source>
</evidence>
<dbReference type="GO" id="GO:0046872">
    <property type="term" value="F:metal ion binding"/>
    <property type="evidence" value="ECO:0007669"/>
    <property type="project" value="UniProtKB-KW"/>
</dbReference>
<dbReference type="InterPro" id="IPR013578">
    <property type="entry name" value="Peptidase_M16C_assoc"/>
</dbReference>
<dbReference type="OrthoDB" id="10250783at2759"/>
<dbReference type="GO" id="GO:0005759">
    <property type="term" value="C:mitochondrial matrix"/>
    <property type="evidence" value="ECO:0007669"/>
    <property type="project" value="UniProtKB-SubCell"/>
</dbReference>
<dbReference type="InterPro" id="IPR055130">
    <property type="entry name" value="PreP_C"/>
</dbReference>
<evidence type="ECO:0000256" key="2">
    <source>
        <dbReference type="ARBA" id="ARBA00004305"/>
    </source>
</evidence>
<keyword evidence="10" id="KW-0862">Zinc</keyword>
<keyword evidence="18" id="KW-1185">Reference proteome</keyword>
<evidence type="ECO:0000256" key="13">
    <source>
        <dbReference type="ARBA" id="ARBA00023128"/>
    </source>
</evidence>
<keyword evidence="13" id="KW-0496">Mitochondrion</keyword>
<dbReference type="SUPFAM" id="SSF63411">
    <property type="entry name" value="LuxS/MPP-like metallohydrolase"/>
    <property type="match status" value="4"/>
</dbReference>
<comment type="caution">
    <text evidence="17">The sequence shown here is derived from an EMBL/GenBank/DDBJ whole genome shotgun (WGS) entry which is preliminary data.</text>
</comment>
<dbReference type="Pfam" id="PF22516">
    <property type="entry name" value="PreP_C"/>
    <property type="match status" value="1"/>
</dbReference>
<evidence type="ECO:0000256" key="7">
    <source>
        <dbReference type="ARBA" id="ARBA00022670"/>
    </source>
</evidence>
<dbReference type="Proteomes" id="UP000800235">
    <property type="component" value="Unassembled WGS sequence"/>
</dbReference>
<evidence type="ECO:0000256" key="6">
    <source>
        <dbReference type="ARBA" id="ARBA00020167"/>
    </source>
</evidence>
<evidence type="ECO:0000313" key="18">
    <source>
        <dbReference type="Proteomes" id="UP000800235"/>
    </source>
</evidence>
<evidence type="ECO:0000256" key="4">
    <source>
        <dbReference type="ARBA" id="ARBA00007575"/>
    </source>
</evidence>
<sequence length="1047" mass="116387">MLRARQPALWTLRNSLPLLRSSAAASEKRRAYASITDLGSFPKPGDQVHGFTLKRAHHVLELELTALHLQHDKTGADYLHIARDDSNNVFSIGFKTNPPDATGVPHILEHTTLCGSEKYPVRDPFFKMLPRSLSNFMNAFTSSDHTTYPFATTNSQDFRNLMSVYLDATLNPLLNANDFTQEGWRIGPENPLAAAGQPPDAPDSKIVFKGVVYNEMKGQMSDAGYLYYIRFHEHLIPSLNNSGGDPQKITDLTHAQLKGFHSEHYHPSNAKIFTYGDMPLTEHLKEIGENLSRFDRISVDQDVKRPIDLTDGPKYVTIKGPTDPLVPADAQYKTSVTWVAADTEDLVERFSLNVLSTLLLDGYGSPFYTSLIESGLGSDFTPNTGFSSTGKGATFSVGLTGVQQESVGKVKETIAETLSQVKKNGFDKIKVEGILHQLDLALKHKTAHFGMGIMHRVEPDWFNGVDPFDALAWQNTVDGFKEKYATKGYMEGLLEKYFLNDNTLTFTMEPSQTYAKELAGEEESRLASKIQEATKQFSSTEEAHKFLTQREMDLLEAQESARNQDLSCLPSVHVSDIPRVKPKKEVRTTSGEVEVSWREAPTNGLTYFRAIHTLKDLPDELRELIPLFCDSIMRLGTKTTSMEKLEELIKLYTGGINFGYHTTTSPFDLDRYEEGFVLSGHAFDGNMPKMYELFQTLLMDTNFESPEAEKKIQQLLQTSASGAMDSVAEAGHAYARRYAMAGLTPEGRLKELTAGLTQVQLSAALSARSQPGALRDVIDKLKTIQQIALSKTGKFRVALTCGAESVKTNNEVLQDFLGKRSNKVVALSNHNTSTFTRNAKSFFPLPYQVYYSGVAMRTVPYVDQASASLQVLAQLLTHKHLHHEIREKGGAYGGGAFSQGLSGIFGYYSYRDPNPQNTLKIIQETGAWARDRTWTDQDLEEAKLSVFQQLDAPESVSQEGMVQFLSGVTPDMQQTRREQLLDVTAKDVKHVAEEFLIKGFEGMSTAILGSRKDWVTETDGWKIQDLGMAAQVVDEPEGEEIAATASA</sequence>
<comment type="subcellular location">
    <subcellularLocation>
        <location evidence="3">Mitochondrion intermembrane space</location>
    </subcellularLocation>
    <subcellularLocation>
        <location evidence="2">Mitochondrion matrix</location>
    </subcellularLocation>
</comment>
<dbReference type="InterPro" id="IPR011765">
    <property type="entry name" value="Pept_M16_N"/>
</dbReference>
<keyword evidence="7" id="KW-0645">Protease</keyword>
<dbReference type="FunFam" id="3.30.830.10:FF:000011">
    <property type="entry name" value="Presequence protease, mitochondrial"/>
    <property type="match status" value="1"/>
</dbReference>
<reference evidence="17" key="1">
    <citation type="journal article" date="2020" name="Stud. Mycol.">
        <title>101 Dothideomycetes genomes: a test case for predicting lifestyles and emergence of pathogens.</title>
        <authorList>
            <person name="Haridas S."/>
            <person name="Albert R."/>
            <person name="Binder M."/>
            <person name="Bloem J."/>
            <person name="Labutti K."/>
            <person name="Salamov A."/>
            <person name="Andreopoulos B."/>
            <person name="Baker S."/>
            <person name="Barry K."/>
            <person name="Bills G."/>
            <person name="Bluhm B."/>
            <person name="Cannon C."/>
            <person name="Castanera R."/>
            <person name="Culley D."/>
            <person name="Daum C."/>
            <person name="Ezra D."/>
            <person name="Gonzalez J."/>
            <person name="Henrissat B."/>
            <person name="Kuo A."/>
            <person name="Liang C."/>
            <person name="Lipzen A."/>
            <person name="Lutzoni F."/>
            <person name="Magnuson J."/>
            <person name="Mondo S."/>
            <person name="Nolan M."/>
            <person name="Ohm R."/>
            <person name="Pangilinan J."/>
            <person name="Park H.-J."/>
            <person name="Ramirez L."/>
            <person name="Alfaro M."/>
            <person name="Sun H."/>
            <person name="Tritt A."/>
            <person name="Yoshinaga Y."/>
            <person name="Zwiers L.-H."/>
            <person name="Turgeon B."/>
            <person name="Goodwin S."/>
            <person name="Spatafora J."/>
            <person name="Crous P."/>
            <person name="Grigoriev I."/>
        </authorList>
    </citation>
    <scope>NUCLEOTIDE SEQUENCE</scope>
    <source>
        <strain evidence="17">CBS 130266</strain>
    </source>
</reference>
<evidence type="ECO:0000256" key="3">
    <source>
        <dbReference type="ARBA" id="ARBA00004569"/>
    </source>
</evidence>
<accession>A0A9P4NPY8</accession>
<name>A0A9P4NPY8_9PEZI</name>
<gene>
    <name evidence="17" type="ORF">EJ08DRAFT_650122</name>
</gene>
<evidence type="ECO:0000256" key="12">
    <source>
        <dbReference type="ARBA" id="ARBA00023049"/>
    </source>
</evidence>
<protein>
    <recommendedName>
        <fullName evidence="6">Presequence protease, mitochondrial</fullName>
    </recommendedName>
    <alternativeName>
        <fullName evidence="14">Pitrilysin metalloproteinase</fullName>
    </alternativeName>
</protein>
<evidence type="ECO:0000259" key="16">
    <source>
        <dbReference type="SMART" id="SM01264"/>
    </source>
</evidence>
<comment type="function">
    <text evidence="15">Degrades mitochondrial transit peptides after their cleavage in the intermembrane space or in the matrix, and presequence peptides; clearance of these peptides is required to keep the presequence processing machinery running. Preferentially cleaves the N-terminal side of paired basic amino acid residues. Also degrades other unstructured peptides. May function as an ATP-dependent peptidase as opposed to a metalloendopeptidase.</text>
</comment>
<dbReference type="InterPro" id="IPR007863">
    <property type="entry name" value="Peptidase_M16_C"/>
</dbReference>
<dbReference type="Pfam" id="PF08367">
    <property type="entry name" value="M16C_assoc"/>
    <property type="match status" value="1"/>
</dbReference>
<dbReference type="FunFam" id="3.30.830.10:FF:000009">
    <property type="entry name" value="Presequence protease, mitochondrial"/>
    <property type="match status" value="1"/>
</dbReference>
<evidence type="ECO:0000256" key="14">
    <source>
        <dbReference type="ARBA" id="ARBA00034552"/>
    </source>
</evidence>
<evidence type="ECO:0000256" key="10">
    <source>
        <dbReference type="ARBA" id="ARBA00022833"/>
    </source>
</evidence>
<keyword evidence="8" id="KW-0479">Metal-binding</keyword>
<dbReference type="GO" id="GO:0016485">
    <property type="term" value="P:protein processing"/>
    <property type="evidence" value="ECO:0007669"/>
    <property type="project" value="TreeGrafter"/>
</dbReference>
<dbReference type="FunFam" id="3.30.830.10:FF:000013">
    <property type="entry name" value="Mitochondrial presequence protease"/>
    <property type="match status" value="1"/>
</dbReference>
<keyword evidence="12" id="KW-0482">Metalloprotease</keyword>
<feature type="domain" description="Peptidase M16C associated" evidence="16">
    <location>
        <begin position="508"/>
        <end position="765"/>
    </location>
</feature>
<comment type="similarity">
    <text evidence="4">Belongs to the peptidase M16 family. PreP subfamily.</text>
</comment>
<dbReference type="Pfam" id="PF05193">
    <property type="entry name" value="Peptidase_M16_C"/>
    <property type="match status" value="1"/>
</dbReference>
<dbReference type="Pfam" id="PF00675">
    <property type="entry name" value="Peptidase_M16"/>
    <property type="match status" value="1"/>
</dbReference>
<dbReference type="Gene3D" id="3.30.830.10">
    <property type="entry name" value="Metalloenzyme, LuxS/M16 peptidase-like"/>
    <property type="match status" value="4"/>
</dbReference>
<dbReference type="AlphaFoldDB" id="A0A9P4NPY8"/>
<comment type="cofactor">
    <cofactor evidence="1">
        <name>Zn(2+)</name>
        <dbReference type="ChEBI" id="CHEBI:29105"/>
    </cofactor>
</comment>
<comment type="subunit">
    <text evidence="5">Monomer and homodimer; homodimerization is induced by binding of the substrate.</text>
</comment>
<keyword evidence="9" id="KW-0378">Hydrolase</keyword>
<dbReference type="PANTHER" id="PTHR43016">
    <property type="entry name" value="PRESEQUENCE PROTEASE"/>
    <property type="match status" value="1"/>
</dbReference>
<dbReference type="InterPro" id="IPR011249">
    <property type="entry name" value="Metalloenz_LuxS/M16"/>
</dbReference>
<keyword evidence="11" id="KW-0809">Transit peptide</keyword>
<evidence type="ECO:0000256" key="11">
    <source>
        <dbReference type="ARBA" id="ARBA00022946"/>
    </source>
</evidence>
<organism evidence="17 18">
    <name type="scientific">Tothia fuscella</name>
    <dbReference type="NCBI Taxonomy" id="1048955"/>
    <lineage>
        <taxon>Eukaryota</taxon>
        <taxon>Fungi</taxon>
        <taxon>Dikarya</taxon>
        <taxon>Ascomycota</taxon>
        <taxon>Pezizomycotina</taxon>
        <taxon>Dothideomycetes</taxon>
        <taxon>Pleosporomycetidae</taxon>
        <taxon>Venturiales</taxon>
        <taxon>Cylindrosympodiaceae</taxon>
        <taxon>Tothia</taxon>
    </lineage>
</organism>
<dbReference type="PANTHER" id="PTHR43016:SF13">
    <property type="entry name" value="PRESEQUENCE PROTEASE, MITOCHONDRIAL"/>
    <property type="match status" value="1"/>
</dbReference>
<dbReference type="EMBL" id="MU007043">
    <property type="protein sequence ID" value="KAF2429909.1"/>
    <property type="molecule type" value="Genomic_DNA"/>
</dbReference>
<dbReference type="GO" id="GO:0004222">
    <property type="term" value="F:metalloendopeptidase activity"/>
    <property type="evidence" value="ECO:0007669"/>
    <property type="project" value="TreeGrafter"/>
</dbReference>
<evidence type="ECO:0000256" key="15">
    <source>
        <dbReference type="ARBA" id="ARBA00045897"/>
    </source>
</evidence>
<proteinExistence type="inferred from homology"/>
<evidence type="ECO:0000256" key="1">
    <source>
        <dbReference type="ARBA" id="ARBA00001947"/>
    </source>
</evidence>
<dbReference type="SMART" id="SM01264">
    <property type="entry name" value="M16C_associated"/>
    <property type="match status" value="1"/>
</dbReference>
<evidence type="ECO:0000313" key="17">
    <source>
        <dbReference type="EMBL" id="KAF2429909.1"/>
    </source>
</evidence>